<dbReference type="PRINTS" id="PR01955">
    <property type="entry name" value="LANCFRANKIA"/>
</dbReference>
<evidence type="ECO:0000256" key="1">
    <source>
        <dbReference type="PIRSR" id="PIRSR607822-1"/>
    </source>
</evidence>
<keyword evidence="1" id="KW-0862">Zinc</keyword>
<dbReference type="Pfam" id="PF05147">
    <property type="entry name" value="LANC_like"/>
    <property type="match status" value="1"/>
</dbReference>
<feature type="binding site" evidence="1">
    <location>
        <position position="271"/>
    </location>
    <ligand>
        <name>Zn(2+)</name>
        <dbReference type="ChEBI" id="CHEBI:29105"/>
    </ligand>
</feature>
<protein>
    <submittedName>
        <fullName evidence="2">Lanthionine synthetase-like protein</fullName>
    </submittedName>
</protein>
<dbReference type="PANTHER" id="PTHR12736">
    <property type="entry name" value="LANC-LIKE PROTEIN"/>
    <property type="match status" value="1"/>
</dbReference>
<evidence type="ECO:0000313" key="3">
    <source>
        <dbReference type="Proteomes" id="UP000240572"/>
    </source>
</evidence>
<dbReference type="GO" id="GO:0031179">
    <property type="term" value="P:peptide modification"/>
    <property type="evidence" value="ECO:0007669"/>
    <property type="project" value="InterPro"/>
</dbReference>
<accession>A0A2P8CX82</accession>
<dbReference type="PANTHER" id="PTHR12736:SF7">
    <property type="entry name" value="LANC-LIKE PROTEIN 3"/>
    <property type="match status" value="1"/>
</dbReference>
<feature type="binding site" evidence="1">
    <location>
        <position position="318"/>
    </location>
    <ligand>
        <name>Zn(2+)</name>
        <dbReference type="ChEBI" id="CHEBI:29105"/>
    </ligand>
</feature>
<proteinExistence type="predicted"/>
<keyword evidence="1" id="KW-0479">Metal-binding</keyword>
<dbReference type="OrthoDB" id="6313827at2"/>
<dbReference type="PRINTS" id="PR01950">
    <property type="entry name" value="LANCSUPER"/>
</dbReference>
<keyword evidence="3" id="KW-1185">Reference proteome</keyword>
<dbReference type="GO" id="GO:0005886">
    <property type="term" value="C:plasma membrane"/>
    <property type="evidence" value="ECO:0007669"/>
    <property type="project" value="TreeGrafter"/>
</dbReference>
<dbReference type="EMBL" id="PYGD01000011">
    <property type="protein sequence ID" value="PSK89601.1"/>
    <property type="molecule type" value="Genomic_DNA"/>
</dbReference>
<name>A0A2P8CX82_9BACT</name>
<dbReference type="RefSeq" id="WP_106524844.1">
    <property type="nucleotide sequence ID" value="NZ_PYGD01000011.1"/>
</dbReference>
<sequence>MWKALTSQTPEGARNNALLQQIAQDVDQFNYPGNGLYSGNLGKALFYIFYGVYRSDETYVDKGLGVLEYIIQSTSEDEFPQMTFSNGLSGLAHALLMLREADLLELSDEDLGQFDMVLAGAVQYYHREGNFDFLHGLTGCAAYFARRAQAFGPDETSIQVIGETIGYLEGITVKAAIGSYPVTRITFGDIHFQGINFGLAHGMPSFIFLLLQAHRAGIEEERSRHLIYEYIDFMLSRTNSMPGSPSYFPTAIPLRAEDYEGDLSTSRIAWCYGDLGAGMVLLQVATHFKDRALFEKAEEILLFQATRQDPSMDESGLCHGTSGLMHMFNRLFQMTGNNTFKTAAEYWQEETYKLAIHAGNHSGLQTPDWKTKQPQPDGSLLTGVAGTGLTLMAMNSDLMPYWDQLLLIS</sequence>
<comment type="caution">
    <text evidence="2">The sequence shown here is derived from an EMBL/GenBank/DDBJ whole genome shotgun (WGS) entry which is preliminary data.</text>
</comment>
<dbReference type="InterPro" id="IPR007822">
    <property type="entry name" value="LANC-like"/>
</dbReference>
<feature type="binding site" evidence="1">
    <location>
        <position position="319"/>
    </location>
    <ligand>
        <name>Zn(2+)</name>
        <dbReference type="ChEBI" id="CHEBI:29105"/>
    </ligand>
</feature>
<evidence type="ECO:0000313" key="2">
    <source>
        <dbReference type="EMBL" id="PSK89601.1"/>
    </source>
</evidence>
<dbReference type="AlphaFoldDB" id="A0A2P8CX82"/>
<gene>
    <name evidence="2" type="ORF">B0I18_111159</name>
</gene>
<dbReference type="SUPFAM" id="SSF158745">
    <property type="entry name" value="LanC-like"/>
    <property type="match status" value="1"/>
</dbReference>
<reference evidence="2 3" key="1">
    <citation type="submission" date="2018-03" db="EMBL/GenBank/DDBJ databases">
        <title>Genomic Encyclopedia of Type Strains, Phase III (KMG-III): the genomes of soil and plant-associated and newly described type strains.</title>
        <authorList>
            <person name="Whitman W."/>
        </authorList>
    </citation>
    <scope>NUCLEOTIDE SEQUENCE [LARGE SCALE GENOMIC DNA]</scope>
    <source>
        <strain evidence="2 3">CGMCC 1.12700</strain>
    </source>
</reference>
<dbReference type="Gene3D" id="1.50.10.20">
    <property type="match status" value="1"/>
</dbReference>
<dbReference type="GO" id="GO:0046872">
    <property type="term" value="F:metal ion binding"/>
    <property type="evidence" value="ECO:0007669"/>
    <property type="project" value="UniProtKB-KW"/>
</dbReference>
<organism evidence="2 3">
    <name type="scientific">Taibaiella chishuiensis</name>
    <dbReference type="NCBI Taxonomy" id="1434707"/>
    <lineage>
        <taxon>Bacteria</taxon>
        <taxon>Pseudomonadati</taxon>
        <taxon>Bacteroidota</taxon>
        <taxon>Chitinophagia</taxon>
        <taxon>Chitinophagales</taxon>
        <taxon>Chitinophagaceae</taxon>
        <taxon>Taibaiella</taxon>
    </lineage>
</organism>
<dbReference type="Proteomes" id="UP000240572">
    <property type="component" value="Unassembled WGS sequence"/>
</dbReference>
<dbReference type="SMART" id="SM01260">
    <property type="entry name" value="LANC_like"/>
    <property type="match status" value="1"/>
</dbReference>